<dbReference type="InterPro" id="IPR054491">
    <property type="entry name" value="MGH1-like_GH"/>
</dbReference>
<feature type="domain" description="Mannosylglycerate hydrolase MGH1-like glycoside hydrolase" evidence="4">
    <location>
        <begin position="133"/>
        <end position="370"/>
    </location>
</feature>
<dbReference type="GO" id="GO:0006487">
    <property type="term" value="P:protein N-linked glycosylation"/>
    <property type="evidence" value="ECO:0007669"/>
    <property type="project" value="TreeGrafter"/>
</dbReference>
<dbReference type="AlphaFoldDB" id="A0A1I5RFM8"/>
<evidence type="ECO:0000256" key="2">
    <source>
        <dbReference type="ARBA" id="ARBA00022801"/>
    </source>
</evidence>
<name>A0A1I5RFM8_9FIRM</name>
<dbReference type="OrthoDB" id="9798687at2"/>
<dbReference type="InterPro" id="IPR008928">
    <property type="entry name" value="6-hairpin_glycosidase_sf"/>
</dbReference>
<evidence type="ECO:0000313" key="5">
    <source>
        <dbReference type="EMBL" id="SFP57333.1"/>
    </source>
</evidence>
<dbReference type="InterPro" id="IPR012341">
    <property type="entry name" value="6hp_glycosidase-like_sf"/>
</dbReference>
<dbReference type="SUPFAM" id="SSF48208">
    <property type="entry name" value="Six-hairpin glycosidases"/>
    <property type="match status" value="1"/>
</dbReference>
<accession>A0A1I5RFM8</accession>
<gene>
    <name evidence="5" type="ORF">SAMN04487928_1043</name>
</gene>
<keyword evidence="2" id="KW-0378">Hydrolase</keyword>
<evidence type="ECO:0000256" key="3">
    <source>
        <dbReference type="ARBA" id="ARBA00023295"/>
    </source>
</evidence>
<dbReference type="EMBL" id="FOXO01000004">
    <property type="protein sequence ID" value="SFP57333.1"/>
    <property type="molecule type" value="Genomic_DNA"/>
</dbReference>
<keyword evidence="6" id="KW-1185">Reference proteome</keyword>
<protein>
    <submittedName>
        <fullName evidence="5">Trehalase</fullName>
    </submittedName>
</protein>
<dbReference type="InterPro" id="IPR004888">
    <property type="entry name" value="Glycoside_hydrolase_63"/>
</dbReference>
<dbReference type="Gene3D" id="1.50.10.10">
    <property type="match status" value="1"/>
</dbReference>
<reference evidence="6" key="1">
    <citation type="submission" date="2016-10" db="EMBL/GenBank/DDBJ databases">
        <authorList>
            <person name="Varghese N."/>
            <person name="Submissions S."/>
        </authorList>
    </citation>
    <scope>NUCLEOTIDE SEQUENCE [LARGE SCALE GENOMIC DNA]</scope>
    <source>
        <strain evidence="6">P18</strain>
    </source>
</reference>
<evidence type="ECO:0000259" key="4">
    <source>
        <dbReference type="Pfam" id="PF22422"/>
    </source>
</evidence>
<proteinExistence type="inferred from homology"/>
<dbReference type="RefSeq" id="WP_074884410.1">
    <property type="nucleotide sequence ID" value="NZ_FOXO01000004.1"/>
</dbReference>
<dbReference type="GO" id="GO:0004573">
    <property type="term" value="F:Glc3Man9GlcNAc2 oligosaccharide glucosidase activity"/>
    <property type="evidence" value="ECO:0007669"/>
    <property type="project" value="InterPro"/>
</dbReference>
<comment type="similarity">
    <text evidence="1">Belongs to the glycosyl hydrolase 63 family.</text>
</comment>
<organism evidence="5 6">
    <name type="scientific">Butyrivibrio proteoclasticus</name>
    <dbReference type="NCBI Taxonomy" id="43305"/>
    <lineage>
        <taxon>Bacteria</taxon>
        <taxon>Bacillati</taxon>
        <taxon>Bacillota</taxon>
        <taxon>Clostridia</taxon>
        <taxon>Lachnospirales</taxon>
        <taxon>Lachnospiraceae</taxon>
        <taxon>Butyrivibrio</taxon>
    </lineage>
</organism>
<dbReference type="GO" id="GO:0009311">
    <property type="term" value="P:oligosaccharide metabolic process"/>
    <property type="evidence" value="ECO:0007669"/>
    <property type="project" value="InterPro"/>
</dbReference>
<keyword evidence="3" id="KW-0326">Glycosidase</keyword>
<sequence>MFFKSLSDNTQKRLIRRLEEVNHDIRTRGISRSDNSHSAIAGIQDLLTGYSYGEFYDWDLYYENLYLSHFGIARYCRTNFEAFLDRQLECGFVARTMMEQRMRQHFKHFLAQIAVLGSRQFGRFEWLKDRYYQRLIKYLDYWCWFCDFDKNGLSVWDSADHSGMDNQDLRAGHIYSMTIEGVDLNSYLVREFDAMSVIAEGLGLEEDASQWKEKAAAMRGRINDIMWDEKDGFYYDRNERTGELVRYKSASSFMALWAGVATQKQADRMIKEHLLNPEEFWLEYPLASWAKNEKGYYQQRRGVECTWMGACWIPVNYSVMHALVRYGYQEEAAELAGKSFEMVLSEDATREYYNAETGVGQGLNPFWGWSALAYAMPFELEAGYDPTDPHAEIIPLLSDITGVEYRFDR</sequence>
<dbReference type="Pfam" id="PF22422">
    <property type="entry name" value="MGH1-like_GH"/>
    <property type="match status" value="1"/>
</dbReference>
<dbReference type="PANTHER" id="PTHR10412">
    <property type="entry name" value="MANNOSYL-OLIGOSACCHARIDE GLUCOSIDASE"/>
    <property type="match status" value="1"/>
</dbReference>
<dbReference type="PANTHER" id="PTHR10412:SF11">
    <property type="entry name" value="MANNOSYL-OLIGOSACCHARIDE GLUCOSIDASE"/>
    <property type="match status" value="1"/>
</dbReference>
<dbReference type="Proteomes" id="UP000182624">
    <property type="component" value="Unassembled WGS sequence"/>
</dbReference>
<evidence type="ECO:0000256" key="1">
    <source>
        <dbReference type="ARBA" id="ARBA00010833"/>
    </source>
</evidence>
<evidence type="ECO:0000313" key="6">
    <source>
        <dbReference type="Proteomes" id="UP000182624"/>
    </source>
</evidence>